<comment type="similarity">
    <text evidence="2">Belongs to the ACC deaminase/D-cysteine desulfhydrase family.</text>
</comment>
<dbReference type="Gene3D" id="3.40.50.1100">
    <property type="match status" value="2"/>
</dbReference>
<dbReference type="AlphaFoldDB" id="A0A1H6BJF9"/>
<accession>A0A1H6BJF9</accession>
<dbReference type="OrthoDB" id="9801249at2"/>
<gene>
    <name evidence="7" type="ORF">SAMN05421877_110142</name>
</gene>
<evidence type="ECO:0000313" key="8">
    <source>
        <dbReference type="Proteomes" id="UP000236731"/>
    </source>
</evidence>
<dbReference type="InterPro" id="IPR001926">
    <property type="entry name" value="TrpB-like_PALP"/>
</dbReference>
<evidence type="ECO:0000256" key="2">
    <source>
        <dbReference type="ARBA" id="ARBA00008639"/>
    </source>
</evidence>
<proteinExistence type="inferred from homology"/>
<dbReference type="GO" id="GO:0019148">
    <property type="term" value="F:D-cysteine desulfhydrase activity"/>
    <property type="evidence" value="ECO:0007669"/>
    <property type="project" value="TreeGrafter"/>
</dbReference>
<dbReference type="InterPro" id="IPR036052">
    <property type="entry name" value="TrpB-like_PALP_sf"/>
</dbReference>
<comment type="cofactor">
    <cofactor evidence="1">
        <name>pyridoxal 5'-phosphate</name>
        <dbReference type="ChEBI" id="CHEBI:597326"/>
    </cofactor>
</comment>
<evidence type="ECO:0000256" key="1">
    <source>
        <dbReference type="ARBA" id="ARBA00001933"/>
    </source>
</evidence>
<dbReference type="Pfam" id="PF00291">
    <property type="entry name" value="PALP"/>
    <property type="match status" value="1"/>
</dbReference>
<dbReference type="PANTHER" id="PTHR43780">
    <property type="entry name" value="1-AMINOCYCLOPROPANE-1-CARBOXYLATE DEAMINASE-RELATED"/>
    <property type="match status" value="1"/>
</dbReference>
<evidence type="ECO:0000256" key="3">
    <source>
        <dbReference type="ARBA" id="ARBA00022898"/>
    </source>
</evidence>
<dbReference type="SUPFAM" id="SSF53686">
    <property type="entry name" value="Tryptophan synthase beta subunit-like PLP-dependent enzymes"/>
    <property type="match status" value="1"/>
</dbReference>
<reference evidence="8" key="1">
    <citation type="submission" date="2016-10" db="EMBL/GenBank/DDBJ databases">
        <authorList>
            <person name="Varghese N."/>
            <person name="Submissions S."/>
        </authorList>
    </citation>
    <scope>NUCLEOTIDE SEQUENCE [LARGE SCALE GENOMIC DNA]</scope>
    <source>
        <strain evidence="8">DSM 22361</strain>
    </source>
</reference>
<dbReference type="PANTHER" id="PTHR43780:SF2">
    <property type="entry name" value="1-AMINOCYCLOPROPANE-1-CARBOXYLATE DEAMINASE-RELATED"/>
    <property type="match status" value="1"/>
</dbReference>
<dbReference type="EMBL" id="FNUT01000010">
    <property type="protein sequence ID" value="SEG60784.1"/>
    <property type="molecule type" value="Genomic_DNA"/>
</dbReference>
<dbReference type="RefSeq" id="WP_103907284.1">
    <property type="nucleotide sequence ID" value="NZ_CP049246.1"/>
</dbReference>
<evidence type="ECO:0000256" key="5">
    <source>
        <dbReference type="PIRSR" id="PIRSR006278-2"/>
    </source>
</evidence>
<organism evidence="7 8">
    <name type="scientific">Sphingobacterium lactis</name>
    <dbReference type="NCBI Taxonomy" id="797291"/>
    <lineage>
        <taxon>Bacteria</taxon>
        <taxon>Pseudomonadati</taxon>
        <taxon>Bacteroidota</taxon>
        <taxon>Sphingobacteriia</taxon>
        <taxon>Sphingobacteriales</taxon>
        <taxon>Sphingobacteriaceae</taxon>
        <taxon>Sphingobacterium</taxon>
    </lineage>
</organism>
<evidence type="ECO:0000256" key="4">
    <source>
        <dbReference type="PIRSR" id="PIRSR006278-1"/>
    </source>
</evidence>
<feature type="domain" description="Tryptophan synthase beta chain-like PALP" evidence="6">
    <location>
        <begin position="20"/>
        <end position="282"/>
    </location>
</feature>
<evidence type="ECO:0000259" key="6">
    <source>
        <dbReference type="Pfam" id="PF00291"/>
    </source>
</evidence>
<protein>
    <submittedName>
        <fullName evidence="7">1-aminocyclopropane-1-carboxylate deaminase</fullName>
    </submittedName>
</protein>
<feature type="modified residue" description="N6-(pyridoxal phosphate)lysine" evidence="5">
    <location>
        <position position="42"/>
    </location>
</feature>
<dbReference type="PIRSF" id="PIRSF006278">
    <property type="entry name" value="ACCD_DCysDesulf"/>
    <property type="match status" value="1"/>
</dbReference>
<keyword evidence="8" id="KW-1185">Reference proteome</keyword>
<dbReference type="Proteomes" id="UP000236731">
    <property type="component" value="Unassembled WGS sequence"/>
</dbReference>
<dbReference type="InterPro" id="IPR027278">
    <property type="entry name" value="ACCD_DCysDesulf"/>
</dbReference>
<sequence length="300" mass="33890">MLISFPIYSPEEEIKDPLFSKKNVRVYFKRDDKIHPFISGNKWRKLKYNLIDAQQRNINHLVTFGGAWSNHLLATAAAAASFGFTSTGFVRGEDIDNAVLSMCRLFGMDLQFVDRQSYKEKRNLFLTHFNDRESLFLDEGGKSKLGMQGCMELLDELEQDYDHIFVASGTGTTVAGIAAGITQYGLKTQVETIPVLKSADFLLDEFTSFGVDPAHIKLHLDYHFGGYAKTKPDLLLFIKEFVSKTGIMLEPTYTGKLVFGVYDLIMKDYFKPNSKILVIHTGGLTGYLGYLEQFNRLATI</sequence>
<keyword evidence="3 5" id="KW-0663">Pyridoxal phosphate</keyword>
<evidence type="ECO:0000313" key="7">
    <source>
        <dbReference type="EMBL" id="SEG60784.1"/>
    </source>
</evidence>
<name>A0A1H6BJF9_9SPHI</name>
<feature type="active site" description="Nucleophile" evidence="4">
    <location>
        <position position="69"/>
    </location>
</feature>